<name>A0A0B5BCF3_9BACT</name>
<dbReference type="Gene3D" id="3.40.50.720">
    <property type="entry name" value="NAD(P)-binding Rossmann-like Domain"/>
    <property type="match status" value="1"/>
</dbReference>
<dbReference type="STRING" id="345632.GPICK_13255"/>
<evidence type="ECO:0000256" key="4">
    <source>
        <dbReference type="ARBA" id="ARBA00017099"/>
    </source>
</evidence>
<keyword evidence="9" id="KW-1185">Reference proteome</keyword>
<comment type="similarity">
    <text evidence="2 6">Belongs to the dTDP-4-dehydrorhamnose reductase family.</text>
</comment>
<comment type="catalytic activity">
    <reaction evidence="5">
        <text>dTDP-beta-L-rhamnose + NADP(+) = dTDP-4-dehydro-beta-L-rhamnose + NADPH + H(+)</text>
        <dbReference type="Rhea" id="RHEA:21796"/>
        <dbReference type="ChEBI" id="CHEBI:15378"/>
        <dbReference type="ChEBI" id="CHEBI:57510"/>
        <dbReference type="ChEBI" id="CHEBI:57783"/>
        <dbReference type="ChEBI" id="CHEBI:58349"/>
        <dbReference type="ChEBI" id="CHEBI:62830"/>
        <dbReference type="EC" id="1.1.1.133"/>
    </reaction>
</comment>
<dbReference type="KEGG" id="gpi:GPICK_13255"/>
<dbReference type="CDD" id="cd05254">
    <property type="entry name" value="dTDP_HR_like_SDR_e"/>
    <property type="match status" value="1"/>
</dbReference>
<dbReference type="OrthoDB" id="9803892at2"/>
<dbReference type="Proteomes" id="UP000057609">
    <property type="component" value="Chromosome"/>
</dbReference>
<organism evidence="8 9">
    <name type="scientific">Geobacter pickeringii</name>
    <dbReference type="NCBI Taxonomy" id="345632"/>
    <lineage>
        <taxon>Bacteria</taxon>
        <taxon>Pseudomonadati</taxon>
        <taxon>Thermodesulfobacteriota</taxon>
        <taxon>Desulfuromonadia</taxon>
        <taxon>Geobacterales</taxon>
        <taxon>Geobacteraceae</taxon>
        <taxon>Geobacter</taxon>
    </lineage>
</organism>
<evidence type="ECO:0000256" key="3">
    <source>
        <dbReference type="ARBA" id="ARBA00012929"/>
    </source>
</evidence>
<gene>
    <name evidence="8" type="ORF">GPICK_13255</name>
</gene>
<evidence type="ECO:0000313" key="9">
    <source>
        <dbReference type="Proteomes" id="UP000057609"/>
    </source>
</evidence>
<dbReference type="InterPro" id="IPR036291">
    <property type="entry name" value="NAD(P)-bd_dom_sf"/>
</dbReference>
<dbReference type="Pfam" id="PF04321">
    <property type="entry name" value="RmlD_sub_bind"/>
    <property type="match status" value="1"/>
</dbReference>
<feature type="domain" description="RmlD-like substrate binding" evidence="7">
    <location>
        <begin position="1"/>
        <end position="280"/>
    </location>
</feature>
<dbReference type="HOGENOM" id="CLU_045518_1_2_7"/>
<evidence type="ECO:0000256" key="1">
    <source>
        <dbReference type="ARBA" id="ARBA00004781"/>
    </source>
</evidence>
<accession>A0A0B5BCF3</accession>
<reference evidence="8 9" key="1">
    <citation type="journal article" date="2015" name="Genome Announc.">
        <title>Complete Genome of Geobacter pickeringii G13T, a Metal-Reducing Isolate from Sedimentary Kaolin Deposits.</title>
        <authorList>
            <person name="Badalamenti J.P."/>
            <person name="Bond D.R."/>
        </authorList>
    </citation>
    <scope>NUCLEOTIDE SEQUENCE [LARGE SCALE GENOMIC DNA]</scope>
    <source>
        <strain evidence="8 9">G13</strain>
    </source>
</reference>
<dbReference type="UniPathway" id="UPA00124"/>
<evidence type="ECO:0000256" key="6">
    <source>
        <dbReference type="RuleBase" id="RU364082"/>
    </source>
</evidence>
<proteinExistence type="inferred from homology"/>
<keyword evidence="6" id="KW-0560">Oxidoreductase</keyword>
<evidence type="ECO:0000259" key="7">
    <source>
        <dbReference type="Pfam" id="PF04321"/>
    </source>
</evidence>
<dbReference type="GO" id="GO:0005829">
    <property type="term" value="C:cytosol"/>
    <property type="evidence" value="ECO:0007669"/>
    <property type="project" value="TreeGrafter"/>
</dbReference>
<protein>
    <recommendedName>
        <fullName evidence="4 6">dTDP-4-dehydrorhamnose reductase</fullName>
        <ecNumber evidence="3 6">1.1.1.133</ecNumber>
    </recommendedName>
</protein>
<keyword evidence="6" id="KW-0521">NADP</keyword>
<evidence type="ECO:0000256" key="2">
    <source>
        <dbReference type="ARBA" id="ARBA00010944"/>
    </source>
</evidence>
<dbReference type="InterPro" id="IPR029903">
    <property type="entry name" value="RmlD-like-bd"/>
</dbReference>
<comment type="pathway">
    <text evidence="1 6">Carbohydrate biosynthesis; dTDP-L-rhamnose biosynthesis.</text>
</comment>
<evidence type="ECO:0000313" key="8">
    <source>
        <dbReference type="EMBL" id="AJE04192.1"/>
    </source>
</evidence>
<dbReference type="EC" id="1.1.1.133" evidence="3 6"/>
<dbReference type="SUPFAM" id="SSF51735">
    <property type="entry name" value="NAD(P)-binding Rossmann-fold domains"/>
    <property type="match status" value="1"/>
</dbReference>
<dbReference type="PANTHER" id="PTHR10491">
    <property type="entry name" value="DTDP-4-DEHYDRORHAMNOSE REDUCTASE"/>
    <property type="match status" value="1"/>
</dbReference>
<dbReference type="Gene3D" id="3.90.25.10">
    <property type="entry name" value="UDP-galactose 4-epimerase, domain 1"/>
    <property type="match status" value="1"/>
</dbReference>
<dbReference type="AlphaFoldDB" id="A0A0B5BCF3"/>
<sequence length="286" mass="31383">MKVLLIGRTGQLGGDLIRNNPGHDIVAPSRDELDIGNRGEIDAAIDGCRPDVVINTAAFHNVPLCETDPESAFRINCTAVRDLAVACRKVDARFVNFSTDYVFGGDQRTPYAEDDRPQPLQMYGISRVAGEYAAQASAPEHAVIIRTCGLYGRSGAQSKGGNFVDKRLRDARNCTSLEMGCDQVVSPTSTEDLSRAVWQLIENRRLSGGIYHLVNEGECNWYEFTRAIYEIAGLPVEVLPVDRGGMSGEMRRPLYSVLGNKKARAMGVVMPHWRDALERGLTGPRG</sequence>
<evidence type="ECO:0000256" key="5">
    <source>
        <dbReference type="ARBA" id="ARBA00048200"/>
    </source>
</evidence>
<dbReference type="RefSeq" id="WP_039743970.1">
    <property type="nucleotide sequence ID" value="NZ_CP009788.1"/>
</dbReference>
<dbReference type="GO" id="GO:0008831">
    <property type="term" value="F:dTDP-4-dehydrorhamnose reductase activity"/>
    <property type="evidence" value="ECO:0007669"/>
    <property type="project" value="UniProtKB-EC"/>
</dbReference>
<dbReference type="NCBIfam" id="TIGR01214">
    <property type="entry name" value="rmlD"/>
    <property type="match status" value="1"/>
</dbReference>
<dbReference type="GO" id="GO:0019305">
    <property type="term" value="P:dTDP-rhamnose biosynthetic process"/>
    <property type="evidence" value="ECO:0007669"/>
    <property type="project" value="UniProtKB-UniPathway"/>
</dbReference>
<dbReference type="PANTHER" id="PTHR10491:SF4">
    <property type="entry name" value="METHIONINE ADENOSYLTRANSFERASE 2 SUBUNIT BETA"/>
    <property type="match status" value="1"/>
</dbReference>
<dbReference type="EMBL" id="CP009788">
    <property type="protein sequence ID" value="AJE04192.1"/>
    <property type="molecule type" value="Genomic_DNA"/>
</dbReference>
<dbReference type="InterPro" id="IPR005913">
    <property type="entry name" value="dTDP_dehydrorham_reduct"/>
</dbReference>
<comment type="function">
    <text evidence="6">Catalyzes the reduction of dTDP-6-deoxy-L-lyxo-4-hexulose to yield dTDP-L-rhamnose.</text>
</comment>